<accession>A0A078J3G0</accession>
<dbReference type="OMA" id="ERISRHW"/>
<dbReference type="Gramene" id="CDY57015">
    <property type="protein sequence ID" value="CDY57015"/>
    <property type="gene ID" value="GSBRNA2T00020426001"/>
</dbReference>
<reference evidence="2" key="2">
    <citation type="submission" date="2014-06" db="EMBL/GenBank/DDBJ databases">
        <authorList>
            <person name="Genoscope - CEA"/>
        </authorList>
    </citation>
    <scope>NUCLEOTIDE SEQUENCE</scope>
</reference>
<proteinExistence type="predicted"/>
<protein>
    <submittedName>
        <fullName evidence="1">(rape) hypothetical protein</fullName>
    </submittedName>
    <submittedName>
        <fullName evidence="2">BnaA09g03490D protein</fullName>
    </submittedName>
</protein>
<dbReference type="InterPro" id="IPR011992">
    <property type="entry name" value="EF-hand-dom_pair"/>
</dbReference>
<dbReference type="STRING" id="3708.A0A078J3G0"/>
<organism evidence="2 3">
    <name type="scientific">Brassica napus</name>
    <name type="common">Rape</name>
    <dbReference type="NCBI Taxonomy" id="3708"/>
    <lineage>
        <taxon>Eukaryota</taxon>
        <taxon>Viridiplantae</taxon>
        <taxon>Streptophyta</taxon>
        <taxon>Embryophyta</taxon>
        <taxon>Tracheophyta</taxon>
        <taxon>Spermatophyta</taxon>
        <taxon>Magnoliopsida</taxon>
        <taxon>eudicotyledons</taxon>
        <taxon>Gunneridae</taxon>
        <taxon>Pentapetalae</taxon>
        <taxon>rosids</taxon>
        <taxon>malvids</taxon>
        <taxon>Brassicales</taxon>
        <taxon>Brassicaceae</taxon>
        <taxon>Brassiceae</taxon>
        <taxon>Brassica</taxon>
    </lineage>
</organism>
<name>A0A078J3G0_BRANA</name>
<evidence type="ECO:0000313" key="2">
    <source>
        <dbReference type="EMBL" id="CDY57015.1"/>
    </source>
</evidence>
<evidence type="ECO:0000313" key="3">
    <source>
        <dbReference type="Proteomes" id="UP000028999"/>
    </source>
</evidence>
<dbReference type="Proteomes" id="UP000028999">
    <property type="component" value="Unassembled WGS sequence"/>
</dbReference>
<dbReference type="Proteomes" id="UP001295469">
    <property type="component" value="Chromosome A09"/>
</dbReference>
<dbReference type="AlphaFoldDB" id="A0A078J3G0"/>
<dbReference type="EMBL" id="HG994363">
    <property type="protein sequence ID" value="CAF2036021.1"/>
    <property type="molecule type" value="Genomic_DNA"/>
</dbReference>
<dbReference type="EMBL" id="LK033541">
    <property type="protein sequence ID" value="CDY57015.1"/>
    <property type="molecule type" value="Genomic_DNA"/>
</dbReference>
<reference evidence="2 3" key="1">
    <citation type="journal article" date="2014" name="Science">
        <title>Plant genetics. Early allopolyploid evolution in the post-Neolithic Brassica napus oilseed genome.</title>
        <authorList>
            <person name="Chalhoub B."/>
            <person name="Denoeud F."/>
            <person name="Liu S."/>
            <person name="Parkin I.A."/>
            <person name="Tang H."/>
            <person name="Wang X."/>
            <person name="Chiquet J."/>
            <person name="Belcram H."/>
            <person name="Tong C."/>
            <person name="Samans B."/>
            <person name="Correa M."/>
            <person name="Da Silva C."/>
            <person name="Just J."/>
            <person name="Falentin C."/>
            <person name="Koh C.S."/>
            <person name="Le Clainche I."/>
            <person name="Bernard M."/>
            <person name="Bento P."/>
            <person name="Noel B."/>
            <person name="Labadie K."/>
            <person name="Alberti A."/>
            <person name="Charles M."/>
            <person name="Arnaud D."/>
            <person name="Guo H."/>
            <person name="Daviaud C."/>
            <person name="Alamery S."/>
            <person name="Jabbari K."/>
            <person name="Zhao M."/>
            <person name="Edger P.P."/>
            <person name="Chelaifa H."/>
            <person name="Tack D."/>
            <person name="Lassalle G."/>
            <person name="Mestiri I."/>
            <person name="Schnel N."/>
            <person name="Le Paslier M.C."/>
            <person name="Fan G."/>
            <person name="Renault V."/>
            <person name="Bayer P.E."/>
            <person name="Golicz A.A."/>
            <person name="Manoli S."/>
            <person name="Lee T.H."/>
            <person name="Thi V.H."/>
            <person name="Chalabi S."/>
            <person name="Hu Q."/>
            <person name="Fan C."/>
            <person name="Tollenaere R."/>
            <person name="Lu Y."/>
            <person name="Battail C."/>
            <person name="Shen J."/>
            <person name="Sidebottom C.H."/>
            <person name="Wang X."/>
            <person name="Canaguier A."/>
            <person name="Chauveau A."/>
            <person name="Berard A."/>
            <person name="Deniot G."/>
            <person name="Guan M."/>
            <person name="Liu Z."/>
            <person name="Sun F."/>
            <person name="Lim Y.P."/>
            <person name="Lyons E."/>
            <person name="Town C.D."/>
            <person name="Bancroft I."/>
            <person name="Wang X."/>
            <person name="Meng J."/>
            <person name="Ma J."/>
            <person name="Pires J.C."/>
            <person name="King G.J."/>
            <person name="Brunel D."/>
            <person name="Delourme R."/>
            <person name="Renard M."/>
            <person name="Aury J.M."/>
            <person name="Adams K.L."/>
            <person name="Batley J."/>
            <person name="Snowdon R.J."/>
            <person name="Tost J."/>
            <person name="Edwards D."/>
            <person name="Zhou Y."/>
            <person name="Hua W."/>
            <person name="Sharpe A.G."/>
            <person name="Paterson A.H."/>
            <person name="Guan C."/>
            <person name="Wincker P."/>
        </authorList>
    </citation>
    <scope>NUCLEOTIDE SEQUENCE [LARGE SCALE GENOMIC DNA]</scope>
    <source>
        <strain evidence="3">cv. Darmor-bzh</strain>
    </source>
</reference>
<dbReference type="PaxDb" id="3708-A0A078J3G0"/>
<reference evidence="1" key="3">
    <citation type="submission" date="2021-01" db="EMBL/GenBank/DDBJ databases">
        <authorList>
            <consortium name="Genoscope - CEA"/>
            <person name="William W."/>
        </authorList>
    </citation>
    <scope>NUCLEOTIDE SEQUENCE</scope>
</reference>
<dbReference type="SUPFAM" id="SSF47473">
    <property type="entry name" value="EF-hand"/>
    <property type="match status" value="1"/>
</dbReference>
<sequence length="330" mass="36356">MSNAGLTIFDGALLRSIDLNLPELERGVTGAQLLEISESKVSESLSGLSLPPHIKEAAISRVSEGDDVSFRRAEFNREQAREKLGVFVSAVADALTDTPVVVSILDGSTLKLILEDEDDFAMLAENLFTDLDEEDKGKLPKSQIRKALSLMGAEMGVPPLSDFPIIDDIIKKHNADGDEKLGQAQFAELLQPILQEIAHVLHEKPITIVQNVEIFNGSKLRKILADEKTLKCLVEKTVLEESKWKDNQGRADLIKNLMIENGKELGLPPLSSENESVALLYETIQSQLTKRDKETSDASTEEEFMDALKDILGRFAELLESTPVYSATTL</sequence>
<evidence type="ECO:0000313" key="1">
    <source>
        <dbReference type="EMBL" id="CAF2036021.1"/>
    </source>
</evidence>
<keyword evidence="3" id="KW-1185">Reference proteome</keyword>
<dbReference type="PANTHER" id="PTHR34574">
    <property type="entry name" value="CALCIUM-BINDING EF-HAND FAMILY PROTEIN-RELATED"/>
    <property type="match status" value="1"/>
</dbReference>
<gene>
    <name evidence="2" type="primary">BnaA09g03490D</name>
    <name evidence="1" type="ORF">DARMORV10_A09P04980.1</name>
    <name evidence="2" type="ORF">GSBRNA2T00020426001</name>
</gene>
<dbReference type="PANTHER" id="PTHR34574:SF3">
    <property type="entry name" value="CALCIUM-BINDING EF HAND FAMILY PROTEIN"/>
    <property type="match status" value="1"/>
</dbReference>